<protein>
    <submittedName>
        <fullName evidence="2">Uncharacterized protein</fullName>
    </submittedName>
</protein>
<organism evidence="1 2">
    <name type="scientific">Romanomermis culicivorax</name>
    <name type="common">Nematode worm</name>
    <dbReference type="NCBI Taxonomy" id="13658"/>
    <lineage>
        <taxon>Eukaryota</taxon>
        <taxon>Metazoa</taxon>
        <taxon>Ecdysozoa</taxon>
        <taxon>Nematoda</taxon>
        <taxon>Enoplea</taxon>
        <taxon>Dorylaimia</taxon>
        <taxon>Mermithida</taxon>
        <taxon>Mermithoidea</taxon>
        <taxon>Mermithidae</taxon>
        <taxon>Romanomermis</taxon>
    </lineage>
</organism>
<dbReference type="WBParaSite" id="nRc.2.0.1.t41924-RA">
    <property type="protein sequence ID" value="nRc.2.0.1.t41924-RA"/>
    <property type="gene ID" value="nRc.2.0.1.g41924"/>
</dbReference>
<proteinExistence type="predicted"/>
<evidence type="ECO:0000313" key="2">
    <source>
        <dbReference type="WBParaSite" id="nRc.2.0.1.t41924-RA"/>
    </source>
</evidence>
<sequence length="82" mass="9265">MELSYGVHVSLMMALSLEVDKEIFKDSKYVGCSYAIYNRDMNPGRCLMIVLKKYPVAIKEGGRHGACFGMTKAHPLRQIPQQ</sequence>
<reference evidence="2" key="1">
    <citation type="submission" date="2022-11" db="UniProtKB">
        <authorList>
            <consortium name="WormBaseParasite"/>
        </authorList>
    </citation>
    <scope>IDENTIFICATION</scope>
</reference>
<accession>A0A915KSQ3</accession>
<name>A0A915KSQ3_ROMCU</name>
<dbReference type="Proteomes" id="UP000887565">
    <property type="component" value="Unplaced"/>
</dbReference>
<dbReference type="AlphaFoldDB" id="A0A915KSQ3"/>
<evidence type="ECO:0000313" key="1">
    <source>
        <dbReference type="Proteomes" id="UP000887565"/>
    </source>
</evidence>
<keyword evidence="1" id="KW-1185">Reference proteome</keyword>